<dbReference type="CDD" id="cd01650">
    <property type="entry name" value="RT_nLTR_like"/>
    <property type="match status" value="1"/>
</dbReference>
<protein>
    <recommendedName>
        <fullName evidence="1">Reverse transcriptase domain-containing protein</fullName>
    </recommendedName>
</protein>
<dbReference type="AlphaFoldDB" id="A0A7J6R8M9"/>
<evidence type="ECO:0000313" key="3">
    <source>
        <dbReference type="Proteomes" id="UP000574390"/>
    </source>
</evidence>
<feature type="domain" description="Reverse transcriptase" evidence="1">
    <location>
        <begin position="331"/>
        <end position="601"/>
    </location>
</feature>
<comment type="caution">
    <text evidence="2">The sequence shown here is derived from an EMBL/GenBank/DDBJ whole genome shotgun (WGS) entry which is preliminary data.</text>
</comment>
<dbReference type="Proteomes" id="UP000574390">
    <property type="component" value="Unassembled WGS sequence"/>
</dbReference>
<dbReference type="InterPro" id="IPR000477">
    <property type="entry name" value="RT_dom"/>
</dbReference>
<dbReference type="PROSITE" id="PS50878">
    <property type="entry name" value="RT_POL"/>
    <property type="match status" value="1"/>
</dbReference>
<name>A0A7J6R8M9_PEROL</name>
<reference evidence="2 3" key="1">
    <citation type="submission" date="2020-04" db="EMBL/GenBank/DDBJ databases">
        <title>Perkinsus olseni comparative genomics.</title>
        <authorList>
            <person name="Bogema D.R."/>
        </authorList>
    </citation>
    <scope>NUCLEOTIDE SEQUENCE [LARGE SCALE GENOMIC DNA]</scope>
    <source>
        <strain evidence="2">ATCC PRA-205</strain>
    </source>
</reference>
<sequence>GSLVEEALLSRGFICENIGDEPTFSRSGIYIPGDFEGCSRIDVTFSREVDIYNWAVVVEPGPWDHFPITFGIKLAGEEQSDEGEQYDHTTLQGRSYQSTNWDLFKEAVDRCPFPEEPITTAAELERRYDNLICIIQEAGIEASRPRGTRVGRDKKNGVVQWWDDELREKRAALKRACRRGEKALGKRLRSEYKSLIEKKRLGAFEDFVDNLNSVPDRELYGRLRQSCRKPTRLLGGDSSLEMTVDRLCSHYVGTPGLGGHRGVARWNAEDRALNANRGQSRTSFAVEEVQQALEGKRASNDKSPGMDGVRWRHLLELPRSALEEVTRVINASVSLGVVSRPWKQAQIVFLDKPGKDVTKENSLRPVSLTASFSKLIETLVIHRLEPYIAKLHSGGKQYGYMKGRSTVDLVREMRKWQNDPKNKHWCVVATDYSDAFGRLDHSKIHEELEKQGVTDDIRIWIKGWLEDREARVKYGNMEKWCGCYARGCPQGSVLSPALFVLVTEALGSSVVSAVGNERVRVRWLSYADDSYLLMGWGKKIDPSRASRSVKEATEKIAETAARYGLRLETTKTNIFTNRAQWFEGIDGPIICKELKVLGILLTASGSFLPHVRYRVGLARQCTNRMMRYARANSGLSPNLCKLLYMKIFIPVLSYGLELFGSHLALPSYRRVVDPASADLLRRSYGLRKSTPLDYIQL</sequence>
<evidence type="ECO:0000313" key="2">
    <source>
        <dbReference type="EMBL" id="KAF4716336.1"/>
    </source>
</evidence>
<dbReference type="InterPro" id="IPR043502">
    <property type="entry name" value="DNA/RNA_pol_sf"/>
</dbReference>
<dbReference type="Pfam" id="PF00078">
    <property type="entry name" value="RVT_1"/>
    <property type="match status" value="1"/>
</dbReference>
<dbReference type="PANTHER" id="PTHR19446">
    <property type="entry name" value="REVERSE TRANSCRIPTASES"/>
    <property type="match status" value="1"/>
</dbReference>
<organism evidence="2 3">
    <name type="scientific">Perkinsus olseni</name>
    <name type="common">Perkinsus atlanticus</name>
    <dbReference type="NCBI Taxonomy" id="32597"/>
    <lineage>
        <taxon>Eukaryota</taxon>
        <taxon>Sar</taxon>
        <taxon>Alveolata</taxon>
        <taxon>Perkinsozoa</taxon>
        <taxon>Perkinsea</taxon>
        <taxon>Perkinsida</taxon>
        <taxon>Perkinsidae</taxon>
        <taxon>Perkinsus</taxon>
    </lineage>
</organism>
<feature type="non-terminal residue" evidence="2">
    <location>
        <position position="697"/>
    </location>
</feature>
<evidence type="ECO:0000259" key="1">
    <source>
        <dbReference type="PROSITE" id="PS50878"/>
    </source>
</evidence>
<dbReference type="EMBL" id="JABANM010024375">
    <property type="protein sequence ID" value="KAF4716336.1"/>
    <property type="molecule type" value="Genomic_DNA"/>
</dbReference>
<accession>A0A7J6R8M9</accession>
<gene>
    <name evidence="2" type="ORF">FOZ62_002752</name>
</gene>
<feature type="non-terminal residue" evidence="2">
    <location>
        <position position="1"/>
    </location>
</feature>
<proteinExistence type="predicted"/>
<dbReference type="SUPFAM" id="SSF56672">
    <property type="entry name" value="DNA/RNA polymerases"/>
    <property type="match status" value="1"/>
</dbReference>